<dbReference type="CDD" id="cd04301">
    <property type="entry name" value="NAT_SF"/>
    <property type="match status" value="1"/>
</dbReference>
<dbReference type="SUPFAM" id="SSF55729">
    <property type="entry name" value="Acyl-CoA N-acyltransferases (Nat)"/>
    <property type="match status" value="1"/>
</dbReference>
<gene>
    <name evidence="3" type="primary">LOC108569612</name>
</gene>
<dbReference type="Gene3D" id="3.40.630.30">
    <property type="match status" value="1"/>
</dbReference>
<dbReference type="RefSeq" id="XP_017786719.1">
    <property type="nucleotide sequence ID" value="XM_017931230.1"/>
</dbReference>
<evidence type="ECO:0000259" key="1">
    <source>
        <dbReference type="PROSITE" id="PS51186"/>
    </source>
</evidence>
<dbReference type="Proteomes" id="UP000695000">
    <property type="component" value="Unplaced"/>
</dbReference>
<protein>
    <submittedName>
        <fullName evidence="3">N-acetyltransferase 6</fullName>
    </submittedName>
</protein>
<dbReference type="InterPro" id="IPR016181">
    <property type="entry name" value="Acyl_CoA_acyltransferase"/>
</dbReference>
<dbReference type="PROSITE" id="PS51186">
    <property type="entry name" value="GNAT"/>
    <property type="match status" value="1"/>
</dbReference>
<reference evidence="3" key="1">
    <citation type="submission" date="2025-08" db="UniProtKB">
        <authorList>
            <consortium name="RefSeq"/>
        </authorList>
    </citation>
    <scope>IDENTIFICATION</scope>
    <source>
        <tissue evidence="3">Whole Larva</tissue>
    </source>
</reference>
<sequence length="218" mass="24221">MDLTANGLELVPIHKRPELISQCCDMINEEWPRSETYRLKTLESSCDNLPTSLALVQENNLVVGHCKLTKLPRISEACYAEVVVIDNKLRGKGLGRILMLAVEDFCKTVLQLKGIFLSTKGQEGFYEKLGYERCPPVTIYGGFEAFNEPIKSKSSTASFVPSRTDLLEASTSSVCCNNCSRSSNLFNMPLAPPPPPPPMHPTQNKTATPTKTFMKKMF</sequence>
<dbReference type="PANTHER" id="PTHR13538:SF4">
    <property type="entry name" value="N-ALPHA-ACETYLTRANSFERASE 80"/>
    <property type="match status" value="1"/>
</dbReference>
<dbReference type="InterPro" id="IPR000182">
    <property type="entry name" value="GNAT_dom"/>
</dbReference>
<dbReference type="PANTHER" id="PTHR13538">
    <property type="entry name" value="N-ACETYLTRANSFERASE 6"/>
    <property type="match status" value="1"/>
</dbReference>
<evidence type="ECO:0000313" key="3">
    <source>
        <dbReference type="RefSeq" id="XP_017786719.1"/>
    </source>
</evidence>
<dbReference type="GeneID" id="108569612"/>
<dbReference type="InterPro" id="IPR039840">
    <property type="entry name" value="NAA80"/>
</dbReference>
<dbReference type="Pfam" id="PF00583">
    <property type="entry name" value="Acetyltransf_1"/>
    <property type="match status" value="1"/>
</dbReference>
<feature type="domain" description="N-acetyltransferase" evidence="1">
    <location>
        <begin position="8"/>
        <end position="149"/>
    </location>
</feature>
<accession>A0ABM1NIR9</accession>
<proteinExistence type="predicted"/>
<name>A0ABM1NIR9_NICVS</name>
<organism evidence="2 3">
    <name type="scientific">Nicrophorus vespilloides</name>
    <name type="common">Boreal carrion beetle</name>
    <dbReference type="NCBI Taxonomy" id="110193"/>
    <lineage>
        <taxon>Eukaryota</taxon>
        <taxon>Metazoa</taxon>
        <taxon>Ecdysozoa</taxon>
        <taxon>Arthropoda</taxon>
        <taxon>Hexapoda</taxon>
        <taxon>Insecta</taxon>
        <taxon>Pterygota</taxon>
        <taxon>Neoptera</taxon>
        <taxon>Endopterygota</taxon>
        <taxon>Coleoptera</taxon>
        <taxon>Polyphaga</taxon>
        <taxon>Staphyliniformia</taxon>
        <taxon>Silphidae</taxon>
        <taxon>Nicrophorinae</taxon>
        <taxon>Nicrophorus</taxon>
    </lineage>
</organism>
<evidence type="ECO:0000313" key="2">
    <source>
        <dbReference type="Proteomes" id="UP000695000"/>
    </source>
</evidence>
<keyword evidence="2" id="KW-1185">Reference proteome</keyword>